<dbReference type="SUPFAM" id="SSF55874">
    <property type="entry name" value="ATPase domain of HSP90 chaperone/DNA topoisomerase II/histidine kinase"/>
    <property type="match status" value="1"/>
</dbReference>
<dbReference type="RefSeq" id="WP_311558867.1">
    <property type="nucleotide sequence ID" value="NZ_JAVREJ010000018.1"/>
</dbReference>
<dbReference type="InterPro" id="IPR036890">
    <property type="entry name" value="HATPase_C_sf"/>
</dbReference>
<dbReference type="InterPro" id="IPR003594">
    <property type="entry name" value="HATPase_dom"/>
</dbReference>
<sequence length="251" mass="27651">MGPEQLITRQRDEGDHVVLTVHGDLTQATALRSVRPAVSKHLLDCGRVIVDLSEAVLRWPPATGVFRRALAHAGGWPLARLVLAVPEPRTAKMLRAARVHLTVPLATSVDEAERLLAARPPRIVRNHELPYDPTAPTLARTYLTVTSEDWDLPDELHDAAQAVVTELVTNAVEHARTSCVLHLALDECRLHISVDDHRPDPHWLPQPGVRDGHGYGLLIVEGLSRHWGVTPHDDGKSVWAILDTDPAPRKG</sequence>
<dbReference type="CDD" id="cd16936">
    <property type="entry name" value="HATPase_RsbW-like"/>
    <property type="match status" value="1"/>
</dbReference>
<dbReference type="GO" id="GO:0005524">
    <property type="term" value="F:ATP binding"/>
    <property type="evidence" value="ECO:0007669"/>
    <property type="project" value="UniProtKB-KW"/>
</dbReference>
<keyword evidence="1" id="KW-0418">Kinase</keyword>
<keyword evidence="1" id="KW-0808">Transferase</keyword>
<dbReference type="Gene3D" id="3.30.565.10">
    <property type="entry name" value="Histidine kinase-like ATPase, C-terminal domain"/>
    <property type="match status" value="1"/>
</dbReference>
<feature type="domain" description="Histidine kinase/HSP90-like ATPase" evidence="2">
    <location>
        <begin position="132"/>
        <end position="241"/>
    </location>
</feature>
<name>A0ABU2NEI5_9PSEU</name>
<keyword evidence="3" id="KW-0067">ATP-binding</keyword>
<gene>
    <name evidence="3" type="ORF">RM445_22810</name>
</gene>
<organism evidence="3 4">
    <name type="scientific">Pseudonocardia charpentierae</name>
    <dbReference type="NCBI Taxonomy" id="3075545"/>
    <lineage>
        <taxon>Bacteria</taxon>
        <taxon>Bacillati</taxon>
        <taxon>Actinomycetota</taxon>
        <taxon>Actinomycetes</taxon>
        <taxon>Pseudonocardiales</taxon>
        <taxon>Pseudonocardiaceae</taxon>
        <taxon>Pseudonocardia</taxon>
    </lineage>
</organism>
<evidence type="ECO:0000256" key="1">
    <source>
        <dbReference type="ARBA" id="ARBA00022527"/>
    </source>
</evidence>
<dbReference type="Gene3D" id="3.30.750.24">
    <property type="entry name" value="STAS domain"/>
    <property type="match status" value="1"/>
</dbReference>
<dbReference type="Proteomes" id="UP001183202">
    <property type="component" value="Unassembled WGS sequence"/>
</dbReference>
<dbReference type="PANTHER" id="PTHR35526">
    <property type="entry name" value="ANTI-SIGMA-F FACTOR RSBW-RELATED"/>
    <property type="match status" value="1"/>
</dbReference>
<dbReference type="InterPro" id="IPR036513">
    <property type="entry name" value="STAS_dom_sf"/>
</dbReference>
<evidence type="ECO:0000259" key="2">
    <source>
        <dbReference type="Pfam" id="PF13581"/>
    </source>
</evidence>
<dbReference type="PANTHER" id="PTHR35526:SF3">
    <property type="entry name" value="ANTI-SIGMA-F FACTOR RSBW"/>
    <property type="match status" value="1"/>
</dbReference>
<keyword evidence="3" id="KW-0547">Nucleotide-binding</keyword>
<reference evidence="4" key="1">
    <citation type="submission" date="2023-07" db="EMBL/GenBank/DDBJ databases">
        <title>30 novel species of actinomycetes from the DSMZ collection.</title>
        <authorList>
            <person name="Nouioui I."/>
        </authorList>
    </citation>
    <scope>NUCLEOTIDE SEQUENCE [LARGE SCALE GENOMIC DNA]</scope>
    <source>
        <strain evidence="4">DSM 45834</strain>
    </source>
</reference>
<protein>
    <submittedName>
        <fullName evidence="3">ATP-binding protein</fullName>
    </submittedName>
</protein>
<comment type="caution">
    <text evidence="3">The sequence shown here is derived from an EMBL/GenBank/DDBJ whole genome shotgun (WGS) entry which is preliminary data.</text>
</comment>
<dbReference type="Pfam" id="PF13581">
    <property type="entry name" value="HATPase_c_2"/>
    <property type="match status" value="1"/>
</dbReference>
<evidence type="ECO:0000313" key="3">
    <source>
        <dbReference type="EMBL" id="MDT0352361.1"/>
    </source>
</evidence>
<keyword evidence="4" id="KW-1185">Reference proteome</keyword>
<evidence type="ECO:0000313" key="4">
    <source>
        <dbReference type="Proteomes" id="UP001183202"/>
    </source>
</evidence>
<dbReference type="EMBL" id="JAVREJ010000018">
    <property type="protein sequence ID" value="MDT0352361.1"/>
    <property type="molecule type" value="Genomic_DNA"/>
</dbReference>
<keyword evidence="1" id="KW-0723">Serine/threonine-protein kinase</keyword>
<proteinExistence type="predicted"/>
<accession>A0ABU2NEI5</accession>
<dbReference type="InterPro" id="IPR050267">
    <property type="entry name" value="Anti-sigma-factor_SerPK"/>
</dbReference>